<name>A0A7R9QQ91_9ACAR</name>
<dbReference type="GO" id="GO:0003743">
    <property type="term" value="F:translation initiation factor activity"/>
    <property type="evidence" value="ECO:0007669"/>
    <property type="project" value="UniProtKB-KW"/>
</dbReference>
<dbReference type="GO" id="GO:0016281">
    <property type="term" value="C:eukaryotic translation initiation factor 4F complex"/>
    <property type="evidence" value="ECO:0007669"/>
    <property type="project" value="TreeGrafter"/>
</dbReference>
<protein>
    <recommendedName>
        <fullName evidence="4">EIF-4F 25 kDa subunit</fullName>
    </recommendedName>
</protein>
<keyword evidence="3" id="KW-1185">Reference proteome</keyword>
<keyword evidence="1" id="KW-0396">Initiation factor</keyword>
<dbReference type="PANTHER" id="PTHR11960">
    <property type="entry name" value="EUKARYOTIC TRANSLATION INITIATION FACTOR 4E RELATED"/>
    <property type="match status" value="1"/>
</dbReference>
<organism evidence="2">
    <name type="scientific">Oppiella nova</name>
    <dbReference type="NCBI Taxonomy" id="334625"/>
    <lineage>
        <taxon>Eukaryota</taxon>
        <taxon>Metazoa</taxon>
        <taxon>Ecdysozoa</taxon>
        <taxon>Arthropoda</taxon>
        <taxon>Chelicerata</taxon>
        <taxon>Arachnida</taxon>
        <taxon>Acari</taxon>
        <taxon>Acariformes</taxon>
        <taxon>Sarcoptiformes</taxon>
        <taxon>Oribatida</taxon>
        <taxon>Brachypylina</taxon>
        <taxon>Oppioidea</taxon>
        <taxon>Oppiidae</taxon>
        <taxon>Oppiella</taxon>
    </lineage>
</organism>
<gene>
    <name evidence="2" type="ORF">ONB1V03_LOCUS10511</name>
</gene>
<dbReference type="Gene3D" id="3.30.760.10">
    <property type="entry name" value="RNA Cap, Translation Initiation Factor Eif4e"/>
    <property type="match status" value="1"/>
</dbReference>
<dbReference type="InterPro" id="IPR023398">
    <property type="entry name" value="TIF_eIF4e-like"/>
</dbReference>
<dbReference type="InterPro" id="IPR001040">
    <property type="entry name" value="TIF_eIF_4E"/>
</dbReference>
<keyword evidence="1" id="KW-0648">Protein biosynthesis</keyword>
<keyword evidence="1" id="KW-0694">RNA-binding</keyword>
<dbReference type="Pfam" id="PF01652">
    <property type="entry name" value="IF4E"/>
    <property type="match status" value="1"/>
</dbReference>
<sequence>MSVHEDMAIDITRQLIDSLFGSDSDEKPIKKANKFSDGLSLIRAFSSLQRGENLKSPLKTVNTNSMDKKWQIWYWKPTNRQAWNWEDFLQMKTSFSTKEEFWRCYDELKGFEFGLLGSHFNYCVFREGVKPMWEDPANRGGGRWVLEFPRKKDWRHISHLNDIWLKLVRILLSITGYNGSSDDYINEICGAVLMIRHNVNKIAVWTKNADNTLKNLKIGQTLKASTGFGGKMFYTNHKSNDQKIVVNREKKIRFKENSPQ</sequence>
<dbReference type="EMBL" id="OC922001">
    <property type="protein sequence ID" value="CAD7653858.1"/>
    <property type="molecule type" value="Genomic_DNA"/>
</dbReference>
<comment type="similarity">
    <text evidence="1">Belongs to the eukaryotic initiation factor 4E family.</text>
</comment>
<accession>A0A7R9QQ91</accession>
<evidence type="ECO:0000256" key="1">
    <source>
        <dbReference type="RuleBase" id="RU004374"/>
    </source>
</evidence>
<evidence type="ECO:0000313" key="2">
    <source>
        <dbReference type="EMBL" id="CAD7653858.1"/>
    </source>
</evidence>
<dbReference type="Proteomes" id="UP000728032">
    <property type="component" value="Unassembled WGS sequence"/>
</dbReference>
<dbReference type="EMBL" id="CAJPVJ010007176">
    <property type="protein sequence ID" value="CAG2171045.1"/>
    <property type="molecule type" value="Genomic_DNA"/>
</dbReference>
<reference evidence="2" key="1">
    <citation type="submission" date="2020-11" db="EMBL/GenBank/DDBJ databases">
        <authorList>
            <person name="Tran Van P."/>
        </authorList>
    </citation>
    <scope>NUCLEOTIDE SEQUENCE</scope>
</reference>
<evidence type="ECO:0000313" key="3">
    <source>
        <dbReference type="Proteomes" id="UP000728032"/>
    </source>
</evidence>
<proteinExistence type="inferred from homology"/>
<evidence type="ECO:0008006" key="4">
    <source>
        <dbReference type="Google" id="ProtNLM"/>
    </source>
</evidence>
<dbReference type="GO" id="GO:0000340">
    <property type="term" value="F:RNA 7-methylguanosine cap binding"/>
    <property type="evidence" value="ECO:0007669"/>
    <property type="project" value="TreeGrafter"/>
</dbReference>
<dbReference type="SUPFAM" id="SSF55418">
    <property type="entry name" value="eIF4e-like"/>
    <property type="match status" value="1"/>
</dbReference>
<dbReference type="AlphaFoldDB" id="A0A7R9QQ91"/>
<dbReference type="OrthoDB" id="6505237at2759"/>